<reference evidence="1" key="2">
    <citation type="journal article" date="2015" name="Fish Shellfish Immunol.">
        <title>Early steps in the European eel (Anguilla anguilla)-Vibrio vulnificus interaction in the gills: Role of the RtxA13 toxin.</title>
        <authorList>
            <person name="Callol A."/>
            <person name="Pajuelo D."/>
            <person name="Ebbesson L."/>
            <person name="Teles M."/>
            <person name="MacKenzie S."/>
            <person name="Amaro C."/>
        </authorList>
    </citation>
    <scope>NUCLEOTIDE SEQUENCE</scope>
</reference>
<evidence type="ECO:0000313" key="1">
    <source>
        <dbReference type="EMBL" id="JAH84909.1"/>
    </source>
</evidence>
<reference evidence="1" key="1">
    <citation type="submission" date="2014-11" db="EMBL/GenBank/DDBJ databases">
        <authorList>
            <person name="Amaro Gonzalez C."/>
        </authorList>
    </citation>
    <scope>NUCLEOTIDE SEQUENCE</scope>
</reference>
<organism evidence="1">
    <name type="scientific">Anguilla anguilla</name>
    <name type="common">European freshwater eel</name>
    <name type="synonym">Muraena anguilla</name>
    <dbReference type="NCBI Taxonomy" id="7936"/>
    <lineage>
        <taxon>Eukaryota</taxon>
        <taxon>Metazoa</taxon>
        <taxon>Chordata</taxon>
        <taxon>Craniata</taxon>
        <taxon>Vertebrata</taxon>
        <taxon>Euteleostomi</taxon>
        <taxon>Actinopterygii</taxon>
        <taxon>Neopterygii</taxon>
        <taxon>Teleostei</taxon>
        <taxon>Anguilliformes</taxon>
        <taxon>Anguillidae</taxon>
        <taxon>Anguilla</taxon>
    </lineage>
</organism>
<dbReference type="EMBL" id="GBXM01023668">
    <property type="protein sequence ID" value="JAH84909.1"/>
    <property type="molecule type" value="Transcribed_RNA"/>
</dbReference>
<proteinExistence type="predicted"/>
<protein>
    <submittedName>
        <fullName evidence="1">Uncharacterized protein</fullName>
    </submittedName>
</protein>
<dbReference type="AlphaFoldDB" id="A0A0E9W3G3"/>
<sequence>MKDLTRNFRIGLPNLIKSPTETLIRGSSVEKSL</sequence>
<name>A0A0E9W3G3_ANGAN</name>
<accession>A0A0E9W3G3</accession>